<dbReference type="InterPro" id="IPR036390">
    <property type="entry name" value="WH_DNA-bd_sf"/>
</dbReference>
<keyword evidence="3" id="KW-1185">Reference proteome</keyword>
<evidence type="ECO:0000313" key="3">
    <source>
        <dbReference type="Proteomes" id="UP001497480"/>
    </source>
</evidence>
<comment type="caution">
    <text evidence="2">The sequence shown here is derived from an EMBL/GenBank/DDBJ whole genome shotgun (WGS) entry which is preliminary data.</text>
</comment>
<dbReference type="AlphaFoldDB" id="A0AAV1WSZ4"/>
<accession>A0AAV1WSZ4</accession>
<dbReference type="GO" id="GO:0046983">
    <property type="term" value="F:protein dimerization activity"/>
    <property type="evidence" value="ECO:0007669"/>
    <property type="project" value="InterPro"/>
</dbReference>
<dbReference type="Pfam" id="PF08100">
    <property type="entry name" value="Dimerisation"/>
    <property type="match status" value="1"/>
</dbReference>
<reference evidence="2 3" key="1">
    <citation type="submission" date="2024-03" db="EMBL/GenBank/DDBJ databases">
        <authorList>
            <person name="Martinez-Hernandez J."/>
        </authorList>
    </citation>
    <scope>NUCLEOTIDE SEQUENCE [LARGE SCALE GENOMIC DNA]</scope>
</reference>
<organism evidence="2 3">
    <name type="scientific">Lupinus luteus</name>
    <name type="common">European yellow lupine</name>
    <dbReference type="NCBI Taxonomy" id="3873"/>
    <lineage>
        <taxon>Eukaryota</taxon>
        <taxon>Viridiplantae</taxon>
        <taxon>Streptophyta</taxon>
        <taxon>Embryophyta</taxon>
        <taxon>Tracheophyta</taxon>
        <taxon>Spermatophyta</taxon>
        <taxon>Magnoliopsida</taxon>
        <taxon>eudicotyledons</taxon>
        <taxon>Gunneridae</taxon>
        <taxon>Pentapetalae</taxon>
        <taxon>rosids</taxon>
        <taxon>fabids</taxon>
        <taxon>Fabales</taxon>
        <taxon>Fabaceae</taxon>
        <taxon>Papilionoideae</taxon>
        <taxon>50 kb inversion clade</taxon>
        <taxon>genistoids sensu lato</taxon>
        <taxon>core genistoids</taxon>
        <taxon>Genisteae</taxon>
        <taxon>Lupinus</taxon>
    </lineage>
</organism>
<evidence type="ECO:0000313" key="2">
    <source>
        <dbReference type="EMBL" id="CAL0312068.1"/>
    </source>
</evidence>
<dbReference type="InterPro" id="IPR036388">
    <property type="entry name" value="WH-like_DNA-bd_sf"/>
</dbReference>
<protein>
    <recommendedName>
        <fullName evidence="1">O-methyltransferase dimerisation domain-containing protein</fullName>
    </recommendedName>
</protein>
<dbReference type="InterPro" id="IPR012967">
    <property type="entry name" value="COMT_dimerisation"/>
</dbReference>
<gene>
    <name evidence="2" type="ORF">LLUT_LOCUS13128</name>
</gene>
<dbReference type="Proteomes" id="UP001497480">
    <property type="component" value="Unassembled WGS sequence"/>
</dbReference>
<feature type="domain" description="O-methyltransferase dimerisation" evidence="1">
    <location>
        <begin position="29"/>
        <end position="81"/>
    </location>
</feature>
<proteinExistence type="predicted"/>
<dbReference type="Gene3D" id="1.10.10.10">
    <property type="entry name" value="Winged helix-like DNA-binding domain superfamily/Winged helix DNA-binding domain"/>
    <property type="match status" value="1"/>
</dbReference>
<sequence>MEEDKWDLTLIWFERFVSTLEGMIGEEWCIKWAIELGILDIVHNRAQPITLPHLVLALQVPQAKVACVQRLMRLLAYNHFFVKLK</sequence>
<dbReference type="SUPFAM" id="SSF46785">
    <property type="entry name" value="Winged helix' DNA-binding domain"/>
    <property type="match status" value="1"/>
</dbReference>
<name>A0AAV1WSZ4_LUPLU</name>
<evidence type="ECO:0000259" key="1">
    <source>
        <dbReference type="Pfam" id="PF08100"/>
    </source>
</evidence>
<dbReference type="EMBL" id="CAXHTB010000009">
    <property type="protein sequence ID" value="CAL0312068.1"/>
    <property type="molecule type" value="Genomic_DNA"/>
</dbReference>